<organism evidence="2 3">
    <name type="scientific">Olea europaea subsp. europaea</name>
    <dbReference type="NCBI Taxonomy" id="158383"/>
    <lineage>
        <taxon>Eukaryota</taxon>
        <taxon>Viridiplantae</taxon>
        <taxon>Streptophyta</taxon>
        <taxon>Embryophyta</taxon>
        <taxon>Tracheophyta</taxon>
        <taxon>Spermatophyta</taxon>
        <taxon>Magnoliopsida</taxon>
        <taxon>eudicotyledons</taxon>
        <taxon>Gunneridae</taxon>
        <taxon>Pentapetalae</taxon>
        <taxon>asterids</taxon>
        <taxon>lamiids</taxon>
        <taxon>Lamiales</taxon>
        <taxon>Oleaceae</taxon>
        <taxon>Oleeae</taxon>
        <taxon>Olea</taxon>
    </lineage>
</organism>
<dbReference type="OrthoDB" id="1932997at2759"/>
<comment type="caution">
    <text evidence="2">The sequence shown here is derived from an EMBL/GenBank/DDBJ whole genome shotgun (WGS) entry which is preliminary data.</text>
</comment>
<protein>
    <submittedName>
        <fullName evidence="2">Uncharacterized protein</fullName>
    </submittedName>
</protein>
<accession>A0A8S0PJM9</accession>
<reference evidence="2 3" key="1">
    <citation type="submission" date="2019-12" db="EMBL/GenBank/DDBJ databases">
        <authorList>
            <person name="Alioto T."/>
            <person name="Alioto T."/>
            <person name="Gomez Garrido J."/>
        </authorList>
    </citation>
    <scope>NUCLEOTIDE SEQUENCE [LARGE SCALE GENOMIC DNA]</scope>
</reference>
<dbReference type="EMBL" id="CACTIH010000088">
    <property type="protein sequence ID" value="CAA2953349.1"/>
    <property type="molecule type" value="Genomic_DNA"/>
</dbReference>
<evidence type="ECO:0000313" key="3">
    <source>
        <dbReference type="Proteomes" id="UP000594638"/>
    </source>
</evidence>
<sequence length="183" mass="20402">MAGTQQKRQREESREEEEEAEASRVEFSKRENSYNNILSILDDEQEYYPSQDLSAILTTLQQELSCSSTTSTTTSTAATFDFDYLPATTEEEAELEFDYQQDLAAGGGSGGVKKDEEEEDDGVRVMKHLLEASDDELGIPNRVDEGITSGKNPPPPFAFSDGLGELEDETANHYTILQSEFFM</sequence>
<name>A0A8S0PJM9_OLEEU</name>
<dbReference type="PANTHER" id="PTHR34539">
    <property type="entry name" value="T6J4.11 PROTEIN"/>
    <property type="match status" value="1"/>
</dbReference>
<dbReference type="Proteomes" id="UP000594638">
    <property type="component" value="Unassembled WGS sequence"/>
</dbReference>
<evidence type="ECO:0000313" key="2">
    <source>
        <dbReference type="EMBL" id="CAA2953349.1"/>
    </source>
</evidence>
<feature type="region of interest" description="Disordered" evidence="1">
    <location>
        <begin position="135"/>
        <end position="165"/>
    </location>
</feature>
<gene>
    <name evidence="2" type="ORF">OLEA9_A031392</name>
</gene>
<dbReference type="PANTHER" id="PTHR34539:SF3">
    <property type="entry name" value="NAC DOMAIN-CONTAINING PROTEIN"/>
    <property type="match status" value="1"/>
</dbReference>
<dbReference type="Gramene" id="OE9A031392T1">
    <property type="protein sequence ID" value="OE9A031392C1"/>
    <property type="gene ID" value="OE9A031392"/>
</dbReference>
<keyword evidence="3" id="KW-1185">Reference proteome</keyword>
<feature type="region of interest" description="Disordered" evidence="1">
    <location>
        <begin position="1"/>
        <end position="29"/>
    </location>
</feature>
<dbReference type="AlphaFoldDB" id="A0A8S0PJM9"/>
<evidence type="ECO:0000256" key="1">
    <source>
        <dbReference type="SAM" id="MobiDB-lite"/>
    </source>
</evidence>
<proteinExistence type="predicted"/>